<dbReference type="AlphaFoldDB" id="A0A0B2UYM7"/>
<sequence length="122" mass="14236">KKKAEVNKLLNLFYLPVKSIILANGENKNSKLQLPHRFNWLSANSFTKLQPPKVQCTTTLIHNRSKKCEQFKYDNCFRNACTMRTITKKVGSSLFRRQENDQCEMIKIDEQISETLKVSEIL</sequence>
<feature type="non-terminal residue" evidence="1">
    <location>
        <position position="1"/>
    </location>
</feature>
<organism evidence="1 2">
    <name type="scientific">Toxocara canis</name>
    <name type="common">Canine roundworm</name>
    <dbReference type="NCBI Taxonomy" id="6265"/>
    <lineage>
        <taxon>Eukaryota</taxon>
        <taxon>Metazoa</taxon>
        <taxon>Ecdysozoa</taxon>
        <taxon>Nematoda</taxon>
        <taxon>Chromadorea</taxon>
        <taxon>Rhabditida</taxon>
        <taxon>Spirurina</taxon>
        <taxon>Ascaridomorpha</taxon>
        <taxon>Ascaridoidea</taxon>
        <taxon>Toxocaridae</taxon>
        <taxon>Toxocara</taxon>
    </lineage>
</organism>
<protein>
    <submittedName>
        <fullName evidence="1">Uncharacterized protein</fullName>
    </submittedName>
</protein>
<evidence type="ECO:0000313" key="1">
    <source>
        <dbReference type="EMBL" id="KHN74279.1"/>
    </source>
</evidence>
<feature type="non-terminal residue" evidence="1">
    <location>
        <position position="122"/>
    </location>
</feature>
<proteinExistence type="predicted"/>
<comment type="caution">
    <text evidence="1">The sequence shown here is derived from an EMBL/GenBank/DDBJ whole genome shotgun (WGS) entry which is preliminary data.</text>
</comment>
<reference evidence="1 2" key="1">
    <citation type="submission" date="2014-11" db="EMBL/GenBank/DDBJ databases">
        <title>Genetic blueprint of the zoonotic pathogen Toxocara canis.</title>
        <authorList>
            <person name="Zhu X.-Q."/>
            <person name="Korhonen P.K."/>
            <person name="Cai H."/>
            <person name="Young N.D."/>
            <person name="Nejsum P."/>
            <person name="von Samson-Himmelstjerna G."/>
            <person name="Boag P.R."/>
            <person name="Tan P."/>
            <person name="Li Q."/>
            <person name="Min J."/>
            <person name="Yang Y."/>
            <person name="Wang X."/>
            <person name="Fang X."/>
            <person name="Hall R.S."/>
            <person name="Hofmann A."/>
            <person name="Sternberg P.W."/>
            <person name="Jex A.R."/>
            <person name="Gasser R.B."/>
        </authorList>
    </citation>
    <scope>NUCLEOTIDE SEQUENCE [LARGE SCALE GENOMIC DNA]</scope>
    <source>
        <strain evidence="1">PN_DK_2014</strain>
    </source>
</reference>
<accession>A0A0B2UYM7</accession>
<dbReference type="Proteomes" id="UP000031036">
    <property type="component" value="Unassembled WGS sequence"/>
</dbReference>
<gene>
    <name evidence="1" type="ORF">Tcan_00978</name>
</gene>
<dbReference type="EMBL" id="JPKZ01002934">
    <property type="protein sequence ID" value="KHN74279.1"/>
    <property type="molecule type" value="Genomic_DNA"/>
</dbReference>
<keyword evidence="2" id="KW-1185">Reference proteome</keyword>
<name>A0A0B2UYM7_TOXCA</name>
<evidence type="ECO:0000313" key="2">
    <source>
        <dbReference type="Proteomes" id="UP000031036"/>
    </source>
</evidence>